<dbReference type="EMBL" id="RCHS01001275">
    <property type="protein sequence ID" value="RMX54366.1"/>
    <property type="molecule type" value="Genomic_DNA"/>
</dbReference>
<gene>
    <name evidence="2" type="ORF">pdam_00018394</name>
</gene>
<dbReference type="AlphaFoldDB" id="A0A3M6UL27"/>
<evidence type="ECO:0000256" key="1">
    <source>
        <dbReference type="SAM" id="MobiDB-lite"/>
    </source>
</evidence>
<proteinExistence type="predicted"/>
<comment type="caution">
    <text evidence="2">The sequence shown here is derived from an EMBL/GenBank/DDBJ whole genome shotgun (WGS) entry which is preliminary data.</text>
</comment>
<keyword evidence="3" id="KW-1185">Reference proteome</keyword>
<dbReference type="Proteomes" id="UP000275408">
    <property type="component" value="Unassembled WGS sequence"/>
</dbReference>
<feature type="region of interest" description="Disordered" evidence="1">
    <location>
        <begin position="82"/>
        <end position="110"/>
    </location>
</feature>
<sequence length="178" mass="20289">MGPFTKILEELNVRASSRGEVITSNVPQLRSKFKKCVSVCKQAALTQKAATGINRFQRYHGFGKWFHSLPKVVRTRDHCQPDRVLEPSSSNSERTSPYSEGLGEEQEPLFVPKKQATKEKVDATTVEVINLVKATIENDSNKQLISFMREEVGKSREHELKLFQLILFQRENGMIQIL</sequence>
<organism evidence="2 3">
    <name type="scientific">Pocillopora damicornis</name>
    <name type="common">Cauliflower coral</name>
    <name type="synonym">Millepora damicornis</name>
    <dbReference type="NCBI Taxonomy" id="46731"/>
    <lineage>
        <taxon>Eukaryota</taxon>
        <taxon>Metazoa</taxon>
        <taxon>Cnidaria</taxon>
        <taxon>Anthozoa</taxon>
        <taxon>Hexacorallia</taxon>
        <taxon>Scleractinia</taxon>
        <taxon>Astrocoeniina</taxon>
        <taxon>Pocilloporidae</taxon>
        <taxon>Pocillopora</taxon>
    </lineage>
</organism>
<protein>
    <submittedName>
        <fullName evidence="2">Uncharacterized protein</fullName>
    </submittedName>
</protein>
<feature type="compositionally biased region" description="Polar residues" evidence="1">
    <location>
        <begin position="87"/>
        <end position="98"/>
    </location>
</feature>
<name>A0A3M6UL27_POCDA</name>
<accession>A0A3M6UL27</accession>
<evidence type="ECO:0000313" key="3">
    <source>
        <dbReference type="Proteomes" id="UP000275408"/>
    </source>
</evidence>
<evidence type="ECO:0000313" key="2">
    <source>
        <dbReference type="EMBL" id="RMX54366.1"/>
    </source>
</evidence>
<reference evidence="2 3" key="1">
    <citation type="journal article" date="2018" name="Sci. Rep.">
        <title>Comparative analysis of the Pocillopora damicornis genome highlights role of immune system in coral evolution.</title>
        <authorList>
            <person name="Cunning R."/>
            <person name="Bay R.A."/>
            <person name="Gillette P."/>
            <person name="Baker A.C."/>
            <person name="Traylor-Knowles N."/>
        </authorList>
    </citation>
    <scope>NUCLEOTIDE SEQUENCE [LARGE SCALE GENOMIC DNA]</scope>
    <source>
        <strain evidence="2">RSMAS</strain>
        <tissue evidence="2">Whole animal</tissue>
    </source>
</reference>
<dbReference type="OrthoDB" id="5953220at2759"/>